<protein>
    <submittedName>
        <fullName evidence="2">Uncharacterized protein</fullName>
    </submittedName>
</protein>
<dbReference type="EMBL" id="BGPR01084947">
    <property type="protein sequence ID" value="GBL97474.1"/>
    <property type="molecule type" value="Genomic_DNA"/>
</dbReference>
<dbReference type="EMBL" id="BGPR01085024">
    <property type="protein sequence ID" value="GBL97766.1"/>
    <property type="molecule type" value="Genomic_DNA"/>
</dbReference>
<evidence type="ECO:0000313" key="5">
    <source>
        <dbReference type="Proteomes" id="UP000499080"/>
    </source>
</evidence>
<gene>
    <name evidence="3" type="ORF">AVEN_192227_1</name>
    <name evidence="2" type="ORF">AVEN_235774_1</name>
    <name evidence="4" type="ORF">AVEN_263980_1</name>
    <name evidence="1" type="ORF">AVEN_85327_1</name>
</gene>
<accession>A0A4Y2C2B0</accession>
<keyword evidence="5" id="KW-1185">Reference proteome</keyword>
<dbReference type="AlphaFoldDB" id="A0A4Y2C2B0"/>
<evidence type="ECO:0000313" key="4">
    <source>
        <dbReference type="EMBL" id="GBL97785.1"/>
    </source>
</evidence>
<evidence type="ECO:0000313" key="2">
    <source>
        <dbReference type="EMBL" id="GBL97474.1"/>
    </source>
</evidence>
<dbReference type="Proteomes" id="UP000499080">
    <property type="component" value="Unassembled WGS sequence"/>
</dbReference>
<reference evidence="2 5" key="1">
    <citation type="journal article" date="2019" name="Sci. Rep.">
        <title>Orb-weaving spider Araneus ventricosus genome elucidates the spidroin gene catalogue.</title>
        <authorList>
            <person name="Kono N."/>
            <person name="Nakamura H."/>
            <person name="Ohtoshi R."/>
            <person name="Moran D.A.P."/>
            <person name="Shinohara A."/>
            <person name="Yoshida Y."/>
            <person name="Fujiwara M."/>
            <person name="Mori M."/>
            <person name="Tomita M."/>
            <person name="Arakawa K."/>
        </authorList>
    </citation>
    <scope>NUCLEOTIDE SEQUENCE [LARGE SCALE GENOMIC DNA]</scope>
</reference>
<dbReference type="EMBL" id="BGPR01085029">
    <property type="protein sequence ID" value="GBL97785.1"/>
    <property type="molecule type" value="Genomic_DNA"/>
</dbReference>
<comment type="caution">
    <text evidence="2">The sequence shown here is derived from an EMBL/GenBank/DDBJ whole genome shotgun (WGS) entry which is preliminary data.</text>
</comment>
<evidence type="ECO:0000313" key="3">
    <source>
        <dbReference type="EMBL" id="GBL97766.1"/>
    </source>
</evidence>
<name>A0A4Y2C2B0_ARAVE</name>
<dbReference type="EMBL" id="BGPR01084936">
    <property type="protein sequence ID" value="GBL97453.1"/>
    <property type="molecule type" value="Genomic_DNA"/>
</dbReference>
<sequence>MIFACNLFPENWIPRPALVSGFLNDSCFRSSSTEIGVLLVITDHGLTPTVGGTYHHRRRIQVRHYYTHQGSENPHIYPVSSNLYTRGRDGKNIPV</sequence>
<evidence type="ECO:0000313" key="1">
    <source>
        <dbReference type="EMBL" id="GBL97453.1"/>
    </source>
</evidence>
<organism evidence="2 5">
    <name type="scientific">Araneus ventricosus</name>
    <name type="common">Orbweaver spider</name>
    <name type="synonym">Epeira ventricosa</name>
    <dbReference type="NCBI Taxonomy" id="182803"/>
    <lineage>
        <taxon>Eukaryota</taxon>
        <taxon>Metazoa</taxon>
        <taxon>Ecdysozoa</taxon>
        <taxon>Arthropoda</taxon>
        <taxon>Chelicerata</taxon>
        <taxon>Arachnida</taxon>
        <taxon>Araneae</taxon>
        <taxon>Araneomorphae</taxon>
        <taxon>Entelegynae</taxon>
        <taxon>Araneoidea</taxon>
        <taxon>Araneidae</taxon>
        <taxon>Araneus</taxon>
    </lineage>
</organism>
<proteinExistence type="predicted"/>